<dbReference type="SUPFAM" id="SSF56112">
    <property type="entry name" value="Protein kinase-like (PK-like)"/>
    <property type="match status" value="1"/>
</dbReference>
<evidence type="ECO:0000256" key="4">
    <source>
        <dbReference type="ARBA" id="ARBA00022741"/>
    </source>
</evidence>
<evidence type="ECO:0000256" key="1">
    <source>
        <dbReference type="ARBA" id="ARBA00001946"/>
    </source>
</evidence>
<evidence type="ECO:0000313" key="11">
    <source>
        <dbReference type="EMBL" id="OEU22112.1"/>
    </source>
</evidence>
<comment type="similarity">
    <text evidence="7">Belongs to the protein kinase superfamily. Ser/Thr protein kinase family. CDPK subfamily.</text>
</comment>
<sequence length="525" mass="59107">MGNKQSTGKKGGSKHKINKNDNDQPSESLQNNLVALDKHRGDEYNISVEDLGAGKETKIKKAHLKKYCKTAKNSGDVAIKLFDGNTAHSNDFQTEAAILSKCDHPNIVKLFEITTVDSRMSLVLELCDGGSVLDRLPYTEDEASKIVRQVASAISYMHGKNIVHRDIECSNILYSTSHEKSEVKLVDFGSATELETIPNHPGAFKFLKEKTGSLSVMAPEVLRGKYGPKVDVWSVGIVAHTLLNNGKAPFKGKTKQELEPKILQGYISYNDWEHSELAKDFCQNTCMVNVAHRLAASTVLFHSWIASERKSTFKVLPVELVTSFSFYRTALPLKRIALNALARKIKSSKYRETFEHINKSHTGLITNEEFMEAFKHSGNSKSELDDLYDSLDINVNGGITYTEFIAATLETGGELEDDQLHEAFNLISSNGRYITQKDVEDIVSESLKDRDNMTVVQDKVERQMSRFTKKHKKQKIRYLDFTKMFEHGFKDLRSIDTLVETSLNAEQFKRLNAEEQSAHLMAINE</sequence>
<evidence type="ECO:0000256" key="5">
    <source>
        <dbReference type="ARBA" id="ARBA00022777"/>
    </source>
</evidence>
<dbReference type="GO" id="GO:0005509">
    <property type="term" value="F:calcium ion binding"/>
    <property type="evidence" value="ECO:0007669"/>
    <property type="project" value="InterPro"/>
</dbReference>
<dbReference type="InterPro" id="IPR002048">
    <property type="entry name" value="EF_hand_dom"/>
</dbReference>
<dbReference type="EMBL" id="KV784353">
    <property type="protein sequence ID" value="OEU22112.1"/>
    <property type="molecule type" value="Genomic_DNA"/>
</dbReference>
<dbReference type="CDD" id="cd00051">
    <property type="entry name" value="EFh"/>
    <property type="match status" value="1"/>
</dbReference>
<feature type="domain" description="EF-hand" evidence="10">
    <location>
        <begin position="345"/>
        <end position="380"/>
    </location>
</feature>
<protein>
    <submittedName>
        <fullName evidence="11">Kinase-like protein</fullName>
    </submittedName>
</protein>
<dbReference type="Gene3D" id="1.10.238.10">
    <property type="entry name" value="EF-hand"/>
    <property type="match status" value="1"/>
</dbReference>
<evidence type="ECO:0000256" key="6">
    <source>
        <dbReference type="ARBA" id="ARBA00022840"/>
    </source>
</evidence>
<dbReference type="PROSITE" id="PS50222">
    <property type="entry name" value="EF_HAND_2"/>
    <property type="match status" value="2"/>
</dbReference>
<dbReference type="GO" id="GO:0004674">
    <property type="term" value="F:protein serine/threonine kinase activity"/>
    <property type="evidence" value="ECO:0007669"/>
    <property type="project" value="UniProtKB-KW"/>
</dbReference>
<name>A0A1E7FVD4_9STRA</name>
<feature type="domain" description="EF-hand" evidence="10">
    <location>
        <begin position="381"/>
        <end position="414"/>
    </location>
</feature>
<keyword evidence="12" id="KW-1185">Reference proteome</keyword>
<accession>A0A1E7FVD4</accession>
<dbReference type="PROSITE" id="PS50011">
    <property type="entry name" value="PROTEIN_KINASE_DOM"/>
    <property type="match status" value="1"/>
</dbReference>
<evidence type="ECO:0000313" key="12">
    <source>
        <dbReference type="Proteomes" id="UP000095751"/>
    </source>
</evidence>
<dbReference type="GO" id="GO:0005524">
    <property type="term" value="F:ATP binding"/>
    <property type="evidence" value="ECO:0007669"/>
    <property type="project" value="UniProtKB-KW"/>
</dbReference>
<dbReference type="SUPFAM" id="SSF47473">
    <property type="entry name" value="EF-hand"/>
    <property type="match status" value="1"/>
</dbReference>
<dbReference type="InParanoid" id="A0A1E7FVD4"/>
<evidence type="ECO:0000256" key="2">
    <source>
        <dbReference type="ARBA" id="ARBA00022527"/>
    </source>
</evidence>
<gene>
    <name evidence="11" type="ORF">FRACYDRAFT_178924</name>
</gene>
<dbReference type="Pfam" id="PF00069">
    <property type="entry name" value="Pkinase"/>
    <property type="match status" value="1"/>
</dbReference>
<evidence type="ECO:0000259" key="9">
    <source>
        <dbReference type="PROSITE" id="PS50011"/>
    </source>
</evidence>
<keyword evidence="6" id="KW-0067">ATP-binding</keyword>
<dbReference type="AlphaFoldDB" id="A0A1E7FVD4"/>
<evidence type="ECO:0000256" key="3">
    <source>
        <dbReference type="ARBA" id="ARBA00022679"/>
    </source>
</evidence>
<comment type="cofactor">
    <cofactor evidence="1">
        <name>Mg(2+)</name>
        <dbReference type="ChEBI" id="CHEBI:18420"/>
    </cofactor>
</comment>
<dbReference type="Gene3D" id="1.10.510.10">
    <property type="entry name" value="Transferase(Phosphotransferase) domain 1"/>
    <property type="match status" value="1"/>
</dbReference>
<keyword evidence="2" id="KW-0723">Serine/threonine-protein kinase</keyword>
<dbReference type="InterPro" id="IPR011009">
    <property type="entry name" value="Kinase-like_dom_sf"/>
</dbReference>
<evidence type="ECO:0000256" key="8">
    <source>
        <dbReference type="SAM" id="MobiDB-lite"/>
    </source>
</evidence>
<dbReference type="Proteomes" id="UP000095751">
    <property type="component" value="Unassembled WGS sequence"/>
</dbReference>
<keyword evidence="5 11" id="KW-0418">Kinase</keyword>
<dbReference type="InterPro" id="IPR000719">
    <property type="entry name" value="Prot_kinase_dom"/>
</dbReference>
<organism evidence="11 12">
    <name type="scientific">Fragilariopsis cylindrus CCMP1102</name>
    <dbReference type="NCBI Taxonomy" id="635003"/>
    <lineage>
        <taxon>Eukaryota</taxon>
        <taxon>Sar</taxon>
        <taxon>Stramenopiles</taxon>
        <taxon>Ochrophyta</taxon>
        <taxon>Bacillariophyta</taxon>
        <taxon>Bacillariophyceae</taxon>
        <taxon>Bacillariophycidae</taxon>
        <taxon>Bacillariales</taxon>
        <taxon>Bacillariaceae</taxon>
        <taxon>Fragilariopsis</taxon>
    </lineage>
</organism>
<feature type="region of interest" description="Disordered" evidence="8">
    <location>
        <begin position="1"/>
        <end position="30"/>
    </location>
</feature>
<dbReference type="PANTHER" id="PTHR24349">
    <property type="entry name" value="SERINE/THREONINE-PROTEIN KINASE"/>
    <property type="match status" value="1"/>
</dbReference>
<reference evidence="11 12" key="1">
    <citation type="submission" date="2016-09" db="EMBL/GenBank/DDBJ databases">
        <title>Extensive genetic diversity and differential bi-allelic expression allows diatom success in the polar Southern Ocean.</title>
        <authorList>
            <consortium name="DOE Joint Genome Institute"/>
            <person name="Mock T."/>
            <person name="Otillar R.P."/>
            <person name="Strauss J."/>
            <person name="Dupont C."/>
            <person name="Frickenhaus S."/>
            <person name="Maumus F."/>
            <person name="Mcmullan M."/>
            <person name="Sanges R."/>
            <person name="Schmutz J."/>
            <person name="Toseland A."/>
            <person name="Valas R."/>
            <person name="Veluchamy A."/>
            <person name="Ward B.J."/>
            <person name="Allen A."/>
            <person name="Barry K."/>
            <person name="Falciatore A."/>
            <person name="Ferrante M."/>
            <person name="Fortunato A.E."/>
            <person name="Gloeckner G."/>
            <person name="Gruber A."/>
            <person name="Hipkin R."/>
            <person name="Janech M."/>
            <person name="Kroth P."/>
            <person name="Leese F."/>
            <person name="Lindquist E."/>
            <person name="Lyon B.R."/>
            <person name="Martin J."/>
            <person name="Mayer C."/>
            <person name="Parker M."/>
            <person name="Quesneville H."/>
            <person name="Raymond J."/>
            <person name="Uhlig C."/>
            <person name="Valentin K.U."/>
            <person name="Worden A.Z."/>
            <person name="Armbrust E.V."/>
            <person name="Bowler C."/>
            <person name="Green B."/>
            <person name="Moulton V."/>
            <person name="Van Oosterhout C."/>
            <person name="Grigoriev I."/>
        </authorList>
    </citation>
    <scope>NUCLEOTIDE SEQUENCE [LARGE SCALE GENOMIC DNA]</scope>
    <source>
        <strain evidence="11 12">CCMP1102</strain>
    </source>
</reference>
<dbReference type="InterPro" id="IPR011992">
    <property type="entry name" value="EF-hand-dom_pair"/>
</dbReference>
<dbReference type="KEGG" id="fcy:FRACYDRAFT_178924"/>
<dbReference type="Gene3D" id="3.30.200.20">
    <property type="entry name" value="Phosphorylase Kinase, domain 1"/>
    <property type="match status" value="1"/>
</dbReference>
<dbReference type="InterPro" id="IPR050205">
    <property type="entry name" value="CDPK_Ser/Thr_kinases"/>
</dbReference>
<evidence type="ECO:0000256" key="7">
    <source>
        <dbReference type="ARBA" id="ARBA00024334"/>
    </source>
</evidence>
<feature type="domain" description="Protein kinase" evidence="9">
    <location>
        <begin position="45"/>
        <end position="305"/>
    </location>
</feature>
<dbReference type="Pfam" id="PF13499">
    <property type="entry name" value="EF-hand_7"/>
    <property type="match status" value="1"/>
</dbReference>
<proteinExistence type="inferred from homology"/>
<keyword evidence="4" id="KW-0547">Nucleotide-binding</keyword>
<keyword evidence="3" id="KW-0808">Transferase</keyword>
<evidence type="ECO:0000259" key="10">
    <source>
        <dbReference type="PROSITE" id="PS50222"/>
    </source>
</evidence>
<dbReference type="OrthoDB" id="781874at2759"/>